<dbReference type="Proteomes" id="UP000488956">
    <property type="component" value="Unassembled WGS sequence"/>
</dbReference>
<organism evidence="5 12">
    <name type="scientific">Phytophthora fragariae</name>
    <dbReference type="NCBI Taxonomy" id="53985"/>
    <lineage>
        <taxon>Eukaryota</taxon>
        <taxon>Sar</taxon>
        <taxon>Stramenopiles</taxon>
        <taxon>Oomycota</taxon>
        <taxon>Peronosporomycetes</taxon>
        <taxon>Peronosporales</taxon>
        <taxon>Peronosporaceae</taxon>
        <taxon>Phytophthora</taxon>
    </lineage>
</organism>
<keyword evidence="10" id="KW-1185">Reference proteome</keyword>
<evidence type="ECO:0000313" key="2">
    <source>
        <dbReference type="EMBL" id="KAE8924901.1"/>
    </source>
</evidence>
<evidence type="ECO:0000313" key="13">
    <source>
        <dbReference type="Proteomes" id="UP000460718"/>
    </source>
</evidence>
<feature type="chain" id="PRO_5036380491" description="RxLR effector protein" evidence="1">
    <location>
        <begin position="22"/>
        <end position="84"/>
    </location>
</feature>
<dbReference type="Proteomes" id="UP000476176">
    <property type="component" value="Unassembled WGS sequence"/>
</dbReference>
<sequence length="84" mass="9170">MGLRVLLSAAIAACLCGVSITTRCSRSRSSSTSPGWRRPPSSSAVKLALFWITKKGRRQVVLPWLWCATPPVPVLCCQARRVES</sequence>
<dbReference type="EMBL" id="QXFX01001646">
    <property type="protein sequence ID" value="KAE9086956.1"/>
    <property type="molecule type" value="Genomic_DNA"/>
</dbReference>
<evidence type="ECO:0000313" key="12">
    <source>
        <dbReference type="Proteomes" id="UP000441208"/>
    </source>
</evidence>
<evidence type="ECO:0008006" key="16">
    <source>
        <dbReference type="Google" id="ProtNLM"/>
    </source>
</evidence>
<evidence type="ECO:0000256" key="1">
    <source>
        <dbReference type="SAM" id="SignalP"/>
    </source>
</evidence>
<comment type="caution">
    <text evidence="5">The sequence shown here is derived from an EMBL/GenBank/DDBJ whole genome shotgun (WGS) entry which is preliminary data.</text>
</comment>
<dbReference type="EMBL" id="QXGF01002389">
    <property type="protein sequence ID" value="KAE8924901.1"/>
    <property type="molecule type" value="Genomic_DNA"/>
</dbReference>
<gene>
    <name evidence="8" type="ORF">PF002_g19780</name>
    <name evidence="7" type="ORF">PF004_g19399</name>
    <name evidence="6" type="ORF">PF005_g24400</name>
    <name evidence="5" type="ORF">PF007_g18579</name>
    <name evidence="2" type="ORF">PF009_g24876</name>
    <name evidence="4" type="ORF">PF010_g19905</name>
    <name evidence="3" type="ORF">PF011_g18089</name>
</gene>
<dbReference type="EMBL" id="QXFZ01001342">
    <property type="protein sequence ID" value="KAE9092271.1"/>
    <property type="molecule type" value="Genomic_DNA"/>
</dbReference>
<evidence type="ECO:0000313" key="3">
    <source>
        <dbReference type="EMBL" id="KAE8991077.1"/>
    </source>
</evidence>
<proteinExistence type="predicted"/>
<evidence type="ECO:0000313" key="14">
    <source>
        <dbReference type="Proteomes" id="UP000476176"/>
    </source>
</evidence>
<reference evidence="9 10" key="1">
    <citation type="submission" date="2018-08" db="EMBL/GenBank/DDBJ databases">
        <title>Genomic investigation of the strawberry pathogen Phytophthora fragariae indicates pathogenicity is determined by transcriptional variation in three key races.</title>
        <authorList>
            <person name="Adams T.M."/>
            <person name="Armitage A.D."/>
            <person name="Sobczyk M.K."/>
            <person name="Bates H.J."/>
            <person name="Dunwell J.M."/>
            <person name="Nellist C.F."/>
            <person name="Harrison R.J."/>
        </authorList>
    </citation>
    <scope>NUCLEOTIDE SEQUENCE [LARGE SCALE GENOMIC DNA]</scope>
    <source>
        <strain evidence="8 11">BC-1</strain>
        <strain evidence="7 14">BC-23</strain>
        <strain evidence="6 10">NOV-27</strain>
        <strain evidence="5 12">NOV-71</strain>
        <strain evidence="2 9">NOV-9</strain>
        <strain evidence="4 15">ONT-3</strain>
        <strain evidence="3 13">SCRP245</strain>
    </source>
</reference>
<dbReference type="EMBL" id="QXFW01001420">
    <property type="protein sequence ID" value="KAE8991077.1"/>
    <property type="molecule type" value="Genomic_DNA"/>
</dbReference>
<keyword evidence="1" id="KW-0732">Signal</keyword>
<dbReference type="Proteomes" id="UP000429523">
    <property type="component" value="Unassembled WGS sequence"/>
</dbReference>
<evidence type="ECO:0000313" key="4">
    <source>
        <dbReference type="EMBL" id="KAE9086956.1"/>
    </source>
</evidence>
<protein>
    <recommendedName>
        <fullName evidence="16">RxLR effector protein</fullName>
    </recommendedName>
</protein>
<accession>A0A6A3RA40</accession>
<evidence type="ECO:0000313" key="10">
    <source>
        <dbReference type="Proteomes" id="UP000433483"/>
    </source>
</evidence>
<evidence type="ECO:0000313" key="9">
    <source>
        <dbReference type="Proteomes" id="UP000429523"/>
    </source>
</evidence>
<dbReference type="EMBL" id="QXGD01001392">
    <property type="protein sequence ID" value="KAE9207168.1"/>
    <property type="molecule type" value="Genomic_DNA"/>
</dbReference>
<name>A0A6A3RA40_9STRA</name>
<dbReference type="EMBL" id="QXGC01001635">
    <property type="protein sequence ID" value="KAE9198978.1"/>
    <property type="molecule type" value="Genomic_DNA"/>
</dbReference>
<dbReference type="EMBL" id="QXGB01002470">
    <property type="protein sequence ID" value="KAE9177669.1"/>
    <property type="molecule type" value="Genomic_DNA"/>
</dbReference>
<evidence type="ECO:0000313" key="11">
    <source>
        <dbReference type="Proteomes" id="UP000440367"/>
    </source>
</evidence>
<dbReference type="Proteomes" id="UP000433483">
    <property type="component" value="Unassembled WGS sequence"/>
</dbReference>
<evidence type="ECO:0000313" key="8">
    <source>
        <dbReference type="EMBL" id="KAE9207168.1"/>
    </source>
</evidence>
<feature type="signal peptide" evidence="1">
    <location>
        <begin position="1"/>
        <end position="21"/>
    </location>
</feature>
<dbReference type="Proteomes" id="UP000441208">
    <property type="component" value="Unassembled WGS sequence"/>
</dbReference>
<dbReference type="Proteomes" id="UP000460718">
    <property type="component" value="Unassembled WGS sequence"/>
</dbReference>
<evidence type="ECO:0000313" key="7">
    <source>
        <dbReference type="EMBL" id="KAE9198978.1"/>
    </source>
</evidence>
<evidence type="ECO:0000313" key="15">
    <source>
        <dbReference type="Proteomes" id="UP000488956"/>
    </source>
</evidence>
<dbReference type="AlphaFoldDB" id="A0A6A3RA40"/>
<dbReference type="Proteomes" id="UP000440367">
    <property type="component" value="Unassembled WGS sequence"/>
</dbReference>
<evidence type="ECO:0000313" key="5">
    <source>
        <dbReference type="EMBL" id="KAE9092271.1"/>
    </source>
</evidence>
<evidence type="ECO:0000313" key="6">
    <source>
        <dbReference type="EMBL" id="KAE9177669.1"/>
    </source>
</evidence>